<dbReference type="Pfam" id="PF06908">
    <property type="entry name" value="YpsA"/>
    <property type="match status" value="1"/>
</dbReference>
<keyword evidence="2" id="KW-1185">Reference proteome</keyword>
<sequence>MRARPVSCCFSGHRPAKLPWGENEDDPRCRALKVRLRDALDAAYEAGYRHFICGMAQGCDLYFCELALALRQRHGDVSVEAAIPCPTQADGWPRTQQERYRRLVAACDYETLVQSSYSPGCMQRRNRYMVDHAALLLAVHNGQPGGTRRTMEYAMRRGLQIVDIPPVMEP</sequence>
<dbReference type="Gene3D" id="3.40.50.450">
    <property type="match status" value="1"/>
</dbReference>
<dbReference type="Proteomes" id="UP001199319">
    <property type="component" value="Unassembled WGS sequence"/>
</dbReference>
<dbReference type="AlphaFoldDB" id="A0AAE3AHW5"/>
<dbReference type="PANTHER" id="PTHR38440">
    <property type="entry name" value="UPF0398 PROTEIN YPSA"/>
    <property type="match status" value="1"/>
</dbReference>
<evidence type="ECO:0000313" key="2">
    <source>
        <dbReference type="Proteomes" id="UP001199319"/>
    </source>
</evidence>
<dbReference type="InterPro" id="IPR010697">
    <property type="entry name" value="YspA"/>
</dbReference>
<protein>
    <submittedName>
        <fullName evidence="1">DUF1273 domain-containing protein</fullName>
    </submittedName>
</protein>
<proteinExistence type="predicted"/>
<dbReference type="PANTHER" id="PTHR38440:SF1">
    <property type="entry name" value="UPF0398 PROTEIN SPR0331"/>
    <property type="match status" value="1"/>
</dbReference>
<dbReference type="SUPFAM" id="SSF102405">
    <property type="entry name" value="MCP/YpsA-like"/>
    <property type="match status" value="1"/>
</dbReference>
<gene>
    <name evidence="1" type="ORF">LKD37_12350</name>
</gene>
<accession>A0AAE3AHW5</accession>
<comment type="caution">
    <text evidence="1">The sequence shown here is derived from an EMBL/GenBank/DDBJ whole genome shotgun (WGS) entry which is preliminary data.</text>
</comment>
<name>A0AAE3AHW5_9FIRM</name>
<evidence type="ECO:0000313" key="1">
    <source>
        <dbReference type="EMBL" id="MCC2130290.1"/>
    </source>
</evidence>
<organism evidence="1 2">
    <name type="scientific">Brotocaccenecus cirricatena</name>
    <dbReference type="NCBI Taxonomy" id="3064195"/>
    <lineage>
        <taxon>Bacteria</taxon>
        <taxon>Bacillati</taxon>
        <taxon>Bacillota</taxon>
        <taxon>Clostridia</taxon>
        <taxon>Eubacteriales</taxon>
        <taxon>Oscillospiraceae</taxon>
        <taxon>Brotocaccenecus</taxon>
    </lineage>
</organism>
<reference evidence="1" key="1">
    <citation type="submission" date="2021-10" db="EMBL/GenBank/DDBJ databases">
        <title>Anaerobic single-cell dispensing facilitates the cultivation of human gut bacteria.</title>
        <authorList>
            <person name="Afrizal A."/>
        </authorList>
    </citation>
    <scope>NUCLEOTIDE SEQUENCE</scope>
    <source>
        <strain evidence="1">CLA-AA-H272</strain>
    </source>
</reference>
<dbReference type="RefSeq" id="WP_302929507.1">
    <property type="nucleotide sequence ID" value="NZ_JAJEPW010000042.1"/>
</dbReference>
<dbReference type="EMBL" id="JAJEPW010000042">
    <property type="protein sequence ID" value="MCC2130290.1"/>
    <property type="molecule type" value="Genomic_DNA"/>
</dbReference>